<dbReference type="SMART" id="SM00233">
    <property type="entry name" value="PH"/>
    <property type="match status" value="1"/>
</dbReference>
<dbReference type="Pfam" id="PF23582">
    <property type="entry name" value="WHD_RGF3"/>
    <property type="match status" value="1"/>
</dbReference>
<dbReference type="InterPro" id="IPR000219">
    <property type="entry name" value="DH_dom"/>
</dbReference>
<feature type="compositionally biased region" description="Low complexity" evidence="3">
    <location>
        <begin position="30"/>
        <end position="56"/>
    </location>
</feature>
<dbReference type="Gene3D" id="1.20.900.10">
    <property type="entry name" value="Dbl homology (DH) domain"/>
    <property type="match status" value="1"/>
</dbReference>
<evidence type="ECO:0000256" key="3">
    <source>
        <dbReference type="SAM" id="MobiDB-lite"/>
    </source>
</evidence>
<dbReference type="Proteomes" id="UP000799421">
    <property type="component" value="Unassembled WGS sequence"/>
</dbReference>
<reference evidence="7" key="1">
    <citation type="journal article" date="2020" name="Stud. Mycol.">
        <title>101 Dothideomycetes genomes: a test case for predicting lifestyles and emergence of pathogens.</title>
        <authorList>
            <person name="Haridas S."/>
            <person name="Albert R."/>
            <person name="Binder M."/>
            <person name="Bloem J."/>
            <person name="Labutti K."/>
            <person name="Salamov A."/>
            <person name="Andreopoulos B."/>
            <person name="Baker S."/>
            <person name="Barry K."/>
            <person name="Bills G."/>
            <person name="Bluhm B."/>
            <person name="Cannon C."/>
            <person name="Castanera R."/>
            <person name="Culley D."/>
            <person name="Daum C."/>
            <person name="Ezra D."/>
            <person name="Gonzalez J."/>
            <person name="Henrissat B."/>
            <person name="Kuo A."/>
            <person name="Liang C."/>
            <person name="Lipzen A."/>
            <person name="Lutzoni F."/>
            <person name="Magnuson J."/>
            <person name="Mondo S."/>
            <person name="Nolan M."/>
            <person name="Ohm R."/>
            <person name="Pangilinan J."/>
            <person name="Park H.-J."/>
            <person name="Ramirez L."/>
            <person name="Alfaro M."/>
            <person name="Sun H."/>
            <person name="Tritt A."/>
            <person name="Yoshinaga Y."/>
            <person name="Zwiers L.-H."/>
            <person name="Turgeon B."/>
            <person name="Goodwin S."/>
            <person name="Spatafora J."/>
            <person name="Crous P."/>
            <person name="Grigoriev I."/>
        </authorList>
    </citation>
    <scope>NUCLEOTIDE SEQUENCE</scope>
    <source>
        <strain evidence="7">CBS 480.64</strain>
    </source>
</reference>
<feature type="domain" description="CNH" evidence="6">
    <location>
        <begin position="794"/>
        <end position="1104"/>
    </location>
</feature>
<dbReference type="InterPro" id="IPR052233">
    <property type="entry name" value="Rho-type_GEFs"/>
</dbReference>
<dbReference type="Pfam" id="PF15405">
    <property type="entry name" value="PH_5"/>
    <property type="match status" value="1"/>
</dbReference>
<evidence type="ECO:0000259" key="5">
    <source>
        <dbReference type="PROSITE" id="PS50010"/>
    </source>
</evidence>
<organism evidence="7 8">
    <name type="scientific">Piedraia hortae CBS 480.64</name>
    <dbReference type="NCBI Taxonomy" id="1314780"/>
    <lineage>
        <taxon>Eukaryota</taxon>
        <taxon>Fungi</taxon>
        <taxon>Dikarya</taxon>
        <taxon>Ascomycota</taxon>
        <taxon>Pezizomycotina</taxon>
        <taxon>Dothideomycetes</taxon>
        <taxon>Dothideomycetidae</taxon>
        <taxon>Capnodiales</taxon>
        <taxon>Piedraiaceae</taxon>
        <taxon>Piedraia</taxon>
    </lineage>
</organism>
<dbReference type="InterPro" id="IPR041675">
    <property type="entry name" value="PH_5"/>
</dbReference>
<feature type="region of interest" description="Disordered" evidence="3">
    <location>
        <begin position="1"/>
        <end position="57"/>
    </location>
</feature>
<dbReference type="PANTHER" id="PTHR46572">
    <property type="entry name" value="RHO1 GDP-GTP EXCHANGE PROTEIN 1-RELATED"/>
    <property type="match status" value="1"/>
</dbReference>
<evidence type="ECO:0000313" key="7">
    <source>
        <dbReference type="EMBL" id="KAF2862076.1"/>
    </source>
</evidence>
<dbReference type="GO" id="GO:0005085">
    <property type="term" value="F:guanyl-nucleotide exchange factor activity"/>
    <property type="evidence" value="ECO:0007669"/>
    <property type="project" value="UniProtKB-KW"/>
</dbReference>
<evidence type="ECO:0000259" key="6">
    <source>
        <dbReference type="PROSITE" id="PS50219"/>
    </source>
</evidence>
<keyword evidence="2" id="KW-0344">Guanine-nucleotide releasing factor</keyword>
<keyword evidence="1" id="KW-0597">Phosphoprotein</keyword>
<protein>
    <recommendedName>
        <fullName evidence="9">Rho guanyl nucleotide exchange factor</fullName>
    </recommendedName>
</protein>
<dbReference type="SUPFAM" id="SSF48065">
    <property type="entry name" value="DBL homology domain (DH-domain)"/>
    <property type="match status" value="1"/>
</dbReference>
<dbReference type="SMART" id="SM00036">
    <property type="entry name" value="CNH"/>
    <property type="match status" value="1"/>
</dbReference>
<gene>
    <name evidence="7" type="ORF">K470DRAFT_213719</name>
</gene>
<feature type="region of interest" description="Disordered" evidence="3">
    <location>
        <begin position="142"/>
        <end position="168"/>
    </location>
</feature>
<sequence>MPTPSAFYEGYSYPPAADHHDDGFGARPTGSSQQSSLRRSHASQSSQASGYGYSYGVPMDEYPAINRRPSFDEGDEEPLTRADDMVEPQDMASSLFPPSRPLPDVPGQNSLRSALRRPTSAFPFGETVNNAHMFRTTSLVSTHVPPQVEQPLRSRTNAEEPRRTQRSSYVPNFDLTLSTHASPLDLPTIGARKFAPGKLGAQDFKKCSEPWAMSGIMSWLAQTVSPEQYAELKEADVLEALVALFTHKVPTMNIADAEGLGGHFISQMYAQGRLVKSEEWVSIVSGKMEGVIYQLTGTGCYSPRLHEHVEPGRCYSRLCQRTLKKVNLQGPPAREMESWEVFYNLSRSDWENADKKELQRQNVLHEIVQTEERYMRQINVLRKLYRDQLANAEPSIITPERKTEFLKEVFGRIDAVKRANEDYLLPQLKYRQEEQGPWVVGFSDIFRQWIRKARTAYLDYAAGFPAANLLVRQELQRNLDFRAFIERASKDERSSRLQWDTYLKAPITRLQRYGLLLESVLKCMKEESTEKKELKIAWEEVKKVTLECDARVAEMQRKADLKDLATRLVLRPAIRESVKLNLDHYRRELVYRGDLQRNSEKKMAWLDSHVLLFDHYLVLAKLTDRRTYDVSRPPIPMDLLVLESTNEPLIQKSSYVRGITSVAAPGTSPVPTVMQNGPVTTLGESDKILYPFKIKHVGQHGHTYTLLASSENSRREWCQNIIKAKMKRAAALQAQNAEPFRLRIMADSAFAPPTMTTGLAGGKAPTIANTPLDRAIKETEQRFQGTSLPGPVCRARVNCATSFLVPQVGKLEPKRKVAVGTDFGVFVSDYDNLRGWRKAIQLSSVTQIAVLEDFNLFLLIAEKVLIAYHLDTICYDDRENVSAPSSTRKAPQRLSGSRDVGFFVTGRMKDRMLVIYKKRENLNSVFKVLEPIYQKTSSYQTSRFNLFRSQTEFFRDYDEFYIPTECSGVRIFRSSLSVATSRGFEVMTLEKKMPWTVPDTAPPHVAGIAAKIRNQRALTMLRLSDEEFLLVYTHCAIYMNQHGEINRSVQVDFEGAAQSATLYGDYLVLFDSNFVEIRNAHNGRLKQVVHGRDVRCLDDGSGEGGTVKFTMLHPDRADRTQLVLELVLNVM</sequence>
<dbReference type="InterPro" id="IPR057283">
    <property type="entry name" value="RGF3_WH"/>
</dbReference>
<dbReference type="InterPro" id="IPR001849">
    <property type="entry name" value="PH_domain"/>
</dbReference>
<evidence type="ECO:0000256" key="1">
    <source>
        <dbReference type="ARBA" id="ARBA00022553"/>
    </source>
</evidence>
<evidence type="ECO:0008006" key="9">
    <source>
        <dbReference type="Google" id="ProtNLM"/>
    </source>
</evidence>
<dbReference type="EMBL" id="MU005968">
    <property type="protein sequence ID" value="KAF2862076.1"/>
    <property type="molecule type" value="Genomic_DNA"/>
</dbReference>
<feature type="domain" description="DH" evidence="5">
    <location>
        <begin position="359"/>
        <end position="551"/>
    </location>
</feature>
<dbReference type="Pfam" id="PF00621">
    <property type="entry name" value="RhoGEF"/>
    <property type="match status" value="1"/>
</dbReference>
<proteinExistence type="predicted"/>
<dbReference type="Pfam" id="PF00780">
    <property type="entry name" value="CNH"/>
    <property type="match status" value="1"/>
</dbReference>
<dbReference type="InterPro" id="IPR011993">
    <property type="entry name" value="PH-like_dom_sf"/>
</dbReference>
<feature type="domain" description="PH" evidence="4">
    <location>
        <begin position="588"/>
        <end position="726"/>
    </location>
</feature>
<name>A0A6A7C3B3_9PEZI</name>
<dbReference type="PANTHER" id="PTHR46572:SF1">
    <property type="entry name" value="RHO1 GUANINE NUCLEOTIDE EXCHANGE FACTOR TUS1"/>
    <property type="match status" value="1"/>
</dbReference>
<dbReference type="PROSITE" id="PS50010">
    <property type="entry name" value="DH_2"/>
    <property type="match status" value="1"/>
</dbReference>
<dbReference type="PROSITE" id="PS50003">
    <property type="entry name" value="PH_DOMAIN"/>
    <property type="match status" value="1"/>
</dbReference>
<evidence type="ECO:0000259" key="4">
    <source>
        <dbReference type="PROSITE" id="PS50003"/>
    </source>
</evidence>
<evidence type="ECO:0000313" key="8">
    <source>
        <dbReference type="Proteomes" id="UP000799421"/>
    </source>
</evidence>
<dbReference type="Gene3D" id="2.30.29.30">
    <property type="entry name" value="Pleckstrin-homology domain (PH domain)/Phosphotyrosine-binding domain (PTB)"/>
    <property type="match status" value="1"/>
</dbReference>
<dbReference type="InterPro" id="IPR001180">
    <property type="entry name" value="CNH_dom"/>
</dbReference>
<accession>A0A6A7C3B3</accession>
<dbReference type="InterPro" id="IPR035899">
    <property type="entry name" value="DBL_dom_sf"/>
</dbReference>
<dbReference type="OrthoDB" id="660555at2759"/>
<dbReference type="PROSITE" id="PS50219">
    <property type="entry name" value="CNH"/>
    <property type="match status" value="1"/>
</dbReference>
<dbReference type="SMART" id="SM00325">
    <property type="entry name" value="RhoGEF"/>
    <property type="match status" value="1"/>
</dbReference>
<dbReference type="AlphaFoldDB" id="A0A6A7C3B3"/>
<evidence type="ECO:0000256" key="2">
    <source>
        <dbReference type="ARBA" id="ARBA00022658"/>
    </source>
</evidence>
<dbReference type="CDD" id="cd00160">
    <property type="entry name" value="RhoGEF"/>
    <property type="match status" value="1"/>
</dbReference>
<keyword evidence="8" id="KW-1185">Reference proteome</keyword>
<dbReference type="SUPFAM" id="SSF50729">
    <property type="entry name" value="PH domain-like"/>
    <property type="match status" value="1"/>
</dbReference>